<dbReference type="Proteomes" id="UP000002453">
    <property type="component" value="Chromosome"/>
</dbReference>
<evidence type="ECO:0000313" key="2">
    <source>
        <dbReference type="Proteomes" id="UP000002453"/>
    </source>
</evidence>
<dbReference type="KEGG" id="taf:THA_599"/>
<gene>
    <name evidence="1" type="ordered locus">THA_599</name>
</gene>
<sequence>MNFIWDYCFGTETIIRKMVLGNLEDFSELLNKYKEDELKEIFLSNLHRFNGKDRSFWKVILEVSNEEIRRKSKESFRKDFALRNFP</sequence>
<accession>B7IG72</accession>
<name>B7IG72_THEAB</name>
<evidence type="ECO:0000313" key="1">
    <source>
        <dbReference type="EMBL" id="ACJ75086.1"/>
    </source>
</evidence>
<organism evidence="1 2">
    <name type="scientific">Thermosipho africanus (strain TCF52B)</name>
    <dbReference type="NCBI Taxonomy" id="484019"/>
    <lineage>
        <taxon>Bacteria</taxon>
        <taxon>Thermotogati</taxon>
        <taxon>Thermotogota</taxon>
        <taxon>Thermotogae</taxon>
        <taxon>Thermotogales</taxon>
        <taxon>Fervidobacteriaceae</taxon>
        <taxon>Thermosipho</taxon>
    </lineage>
</organism>
<reference evidence="1 2" key="1">
    <citation type="journal article" date="2009" name="J. Bacteriol.">
        <title>The genome of Thermosipho africanus TCF52B: lateral genetic connections to the Firmicutes and Archaea.</title>
        <authorList>
            <person name="Nesboe C.L."/>
            <person name="Bapteste E."/>
            <person name="Curtis B."/>
            <person name="Dahle H."/>
            <person name="Lopez P."/>
            <person name="Macleod D."/>
            <person name="Dlutek M."/>
            <person name="Bowman S."/>
            <person name="Zhaxybayeva O."/>
            <person name="Birkeland N.-K."/>
            <person name="Doolittle W.F."/>
        </authorList>
    </citation>
    <scope>NUCLEOTIDE SEQUENCE [LARGE SCALE GENOMIC DNA]</scope>
    <source>
        <strain evidence="1 2">TCF52B</strain>
    </source>
</reference>
<dbReference type="STRING" id="484019.THA_599"/>
<proteinExistence type="predicted"/>
<dbReference type="HOGENOM" id="CLU_182114_0_0_0"/>
<dbReference type="AlphaFoldDB" id="B7IG72"/>
<dbReference type="eggNOG" id="ENOG5033H0K">
    <property type="taxonomic scope" value="Bacteria"/>
</dbReference>
<protein>
    <submittedName>
        <fullName evidence="1">Uncharacterized protein</fullName>
    </submittedName>
</protein>
<dbReference type="OrthoDB" id="47609at2"/>
<dbReference type="RefSeq" id="WP_004104379.1">
    <property type="nucleotide sequence ID" value="NC_011653.1"/>
</dbReference>
<keyword evidence="2" id="KW-1185">Reference proteome</keyword>
<dbReference type="EMBL" id="CP001185">
    <property type="protein sequence ID" value="ACJ75086.1"/>
    <property type="molecule type" value="Genomic_DNA"/>
</dbReference>